<sequence length="116" mass="12741">MSELVKDAEAARKAVTALDTHYGFMKQAGGVAEGIRSNVEANYYTDSGSAEIFRQKFVAWQQGYTEAMHSVDDVWNKLNQQQQVLDAGEEAALQHAKSGFDDTAVSDGILDVLNRN</sequence>
<organism evidence="1 2">
    <name type="scientific">Streptomyces lancefieldiae</name>
    <dbReference type="NCBI Taxonomy" id="3075520"/>
    <lineage>
        <taxon>Bacteria</taxon>
        <taxon>Bacillati</taxon>
        <taxon>Actinomycetota</taxon>
        <taxon>Actinomycetes</taxon>
        <taxon>Kitasatosporales</taxon>
        <taxon>Streptomycetaceae</taxon>
        <taxon>Streptomyces</taxon>
    </lineage>
</organism>
<dbReference type="Proteomes" id="UP001180724">
    <property type="component" value="Unassembled WGS sequence"/>
</dbReference>
<dbReference type="EMBL" id="JAVRFH010000016">
    <property type="protein sequence ID" value="MDT0612192.1"/>
    <property type="molecule type" value="Genomic_DNA"/>
</dbReference>
<evidence type="ECO:0000313" key="2">
    <source>
        <dbReference type="Proteomes" id="UP001180724"/>
    </source>
</evidence>
<accession>A0ABU3APS7</accession>
<keyword evidence="2" id="KW-1185">Reference proteome</keyword>
<evidence type="ECO:0000313" key="1">
    <source>
        <dbReference type="EMBL" id="MDT0612192.1"/>
    </source>
</evidence>
<comment type="caution">
    <text evidence="1">The sequence shown here is derived from an EMBL/GenBank/DDBJ whole genome shotgun (WGS) entry which is preliminary data.</text>
</comment>
<gene>
    <name evidence="1" type="ORF">RM812_18505</name>
</gene>
<reference evidence="1" key="1">
    <citation type="submission" date="2024-05" db="EMBL/GenBank/DDBJ databases">
        <title>30 novel species of actinomycetes from the DSMZ collection.</title>
        <authorList>
            <person name="Nouioui I."/>
        </authorList>
    </citation>
    <scope>NUCLEOTIDE SEQUENCE</scope>
    <source>
        <strain evidence="1">DSM 40712</strain>
    </source>
</reference>
<proteinExistence type="predicted"/>
<protein>
    <recommendedName>
        <fullName evidence="3">WXG100 family type VII secretion target</fullName>
    </recommendedName>
</protein>
<dbReference type="RefSeq" id="WP_311573735.1">
    <property type="nucleotide sequence ID" value="NZ_JAVRFH010000016.1"/>
</dbReference>
<name>A0ABU3APS7_9ACTN</name>
<evidence type="ECO:0008006" key="3">
    <source>
        <dbReference type="Google" id="ProtNLM"/>
    </source>
</evidence>